<evidence type="ECO:0000256" key="2">
    <source>
        <dbReference type="SAM" id="Phobius"/>
    </source>
</evidence>
<keyword evidence="5" id="KW-1185">Reference proteome</keyword>
<dbReference type="Proteomes" id="UP001596037">
    <property type="component" value="Unassembled WGS sequence"/>
</dbReference>
<dbReference type="RefSeq" id="WP_376852008.1">
    <property type="nucleotide sequence ID" value="NZ_JBHSMF010000010.1"/>
</dbReference>
<keyword evidence="2" id="KW-1133">Transmembrane helix</keyword>
<keyword evidence="2" id="KW-0812">Transmembrane</keyword>
<accession>A0ABW0NIF9</accession>
<feature type="compositionally biased region" description="Low complexity" evidence="1">
    <location>
        <begin position="153"/>
        <end position="176"/>
    </location>
</feature>
<keyword evidence="2" id="KW-0472">Membrane</keyword>
<dbReference type="PANTHER" id="PTHR48148:SF2">
    <property type="entry name" value="PA14 DOMAIN-CONTAINING PROTEIN"/>
    <property type="match status" value="1"/>
</dbReference>
<feature type="compositionally biased region" description="Polar residues" evidence="1">
    <location>
        <begin position="622"/>
        <end position="635"/>
    </location>
</feature>
<feature type="region of interest" description="Disordered" evidence="1">
    <location>
        <begin position="424"/>
        <end position="452"/>
    </location>
</feature>
<sequence>MSIRQPFRRGLIACVLLSAALSSAALTLGRSRGAALLGRPLDVAIPLTLDNPAQAGELCPQADVFQGDTRINEGRVTARVQPGTGQNAQVRIQSSVLVDEPVVTVYLRLGCKEKFTRRYVLLSEEPGDAPVAAAPAPAAVAAAPAIRQAAPATAAPSAATTTSAATATEAATPPRSSRAERAAARARRAAETAVAPRGAAAGKIEIALPSAQQRVAPAGRAATRTASRGGRPHLTVDMLDFGPERDPQLRATAGLAAAPSTDERVRAQAAALWRSINAQPEDVLRDLERVQALENDVKGLRGLVANNDRTLNDLRTQLSQAQQERTLTLAAIALLALLLAAVVVTWWLRRGEGSSTGEWWRRRDAAADAVAAGTAPVEPAAPGSPLRAGNLDLRVDESMFESLKKPPRVPVMPSAEAMARTQAMKPVSPPIPTPAPTQSPADRRAGPSSFQSSFQSSALASMRMVKAEELVDIQQQADFFMSLGQTEQAIEVLESHIHNNTETSALVWLDLLAIYRALKRRDDYELLRRDFQHQFNAEVPAYDSTPTVSGGLEDYPRALTRIAALWPSPKVMDVIEESIFRKPGGEGAEPFDLEAYRELVMLYNLGREVVQPAPAAAEGDSVSGSHASSFNETSLQPLSVSKHDAAPPPAPGKAAAYDLDSMMDSSPGETGLGELVDLDSLHSMLDSEVEEDPLGPHTTGHEFHDPQVPRPSPRLGLDIDLTAPAGPAADNGIDFELFEPERDTDPGHPGKPGS</sequence>
<dbReference type="PANTHER" id="PTHR48148">
    <property type="entry name" value="KERATINOCYTE PROLINE-RICH PROTEIN"/>
    <property type="match status" value="1"/>
</dbReference>
<gene>
    <name evidence="4" type="ORF">ACFPOE_19605</name>
</gene>
<feature type="chain" id="PRO_5045338420" evidence="3">
    <location>
        <begin position="25"/>
        <end position="754"/>
    </location>
</feature>
<feature type="region of interest" description="Disordered" evidence="1">
    <location>
        <begin position="616"/>
        <end position="635"/>
    </location>
</feature>
<protein>
    <submittedName>
        <fullName evidence="4">FimV family protein</fullName>
    </submittedName>
</protein>
<feature type="region of interest" description="Disordered" evidence="1">
    <location>
        <begin position="690"/>
        <end position="754"/>
    </location>
</feature>
<feature type="compositionally biased region" description="Pro residues" evidence="1">
    <location>
        <begin position="427"/>
        <end position="437"/>
    </location>
</feature>
<feature type="compositionally biased region" description="Low complexity" evidence="1">
    <location>
        <begin position="214"/>
        <end position="229"/>
    </location>
</feature>
<feature type="signal peptide" evidence="3">
    <location>
        <begin position="1"/>
        <end position="24"/>
    </location>
</feature>
<reference evidence="5" key="1">
    <citation type="journal article" date="2019" name="Int. J. Syst. Evol. Microbiol.">
        <title>The Global Catalogue of Microorganisms (GCM) 10K type strain sequencing project: providing services to taxonomists for standard genome sequencing and annotation.</title>
        <authorList>
            <consortium name="The Broad Institute Genomics Platform"/>
            <consortium name="The Broad Institute Genome Sequencing Center for Infectious Disease"/>
            <person name="Wu L."/>
            <person name="Ma J."/>
        </authorList>
    </citation>
    <scope>NUCLEOTIDE SEQUENCE [LARGE SCALE GENOMIC DNA]</scope>
    <source>
        <strain evidence="5">CCUG 57401</strain>
    </source>
</reference>
<keyword evidence="3" id="KW-0732">Signal</keyword>
<evidence type="ECO:0000313" key="5">
    <source>
        <dbReference type="Proteomes" id="UP001596037"/>
    </source>
</evidence>
<dbReference type="EMBL" id="JBHSMF010000010">
    <property type="protein sequence ID" value="MFC5499758.1"/>
    <property type="molecule type" value="Genomic_DNA"/>
</dbReference>
<name>A0ABW0NIF9_9BURK</name>
<feature type="compositionally biased region" description="Basic and acidic residues" evidence="1">
    <location>
        <begin position="739"/>
        <end position="748"/>
    </location>
</feature>
<evidence type="ECO:0000256" key="1">
    <source>
        <dbReference type="SAM" id="MobiDB-lite"/>
    </source>
</evidence>
<evidence type="ECO:0000256" key="3">
    <source>
        <dbReference type="SAM" id="SignalP"/>
    </source>
</evidence>
<feature type="region of interest" description="Disordered" evidence="1">
    <location>
        <begin position="640"/>
        <end position="674"/>
    </location>
</feature>
<organism evidence="4 5">
    <name type="scientific">Caenimonas terrae</name>
    <dbReference type="NCBI Taxonomy" id="696074"/>
    <lineage>
        <taxon>Bacteria</taxon>
        <taxon>Pseudomonadati</taxon>
        <taxon>Pseudomonadota</taxon>
        <taxon>Betaproteobacteria</taxon>
        <taxon>Burkholderiales</taxon>
        <taxon>Comamonadaceae</taxon>
        <taxon>Caenimonas</taxon>
    </lineage>
</organism>
<evidence type="ECO:0000313" key="4">
    <source>
        <dbReference type="EMBL" id="MFC5499758.1"/>
    </source>
</evidence>
<feature type="transmembrane region" description="Helical" evidence="2">
    <location>
        <begin position="327"/>
        <end position="348"/>
    </location>
</feature>
<feature type="region of interest" description="Disordered" evidence="1">
    <location>
        <begin position="212"/>
        <end position="233"/>
    </location>
</feature>
<feature type="region of interest" description="Disordered" evidence="1">
    <location>
        <begin position="153"/>
        <end position="178"/>
    </location>
</feature>
<proteinExistence type="predicted"/>
<comment type="caution">
    <text evidence="4">The sequence shown here is derived from an EMBL/GenBank/DDBJ whole genome shotgun (WGS) entry which is preliminary data.</text>
</comment>